<dbReference type="Proteomes" id="UP000008144">
    <property type="component" value="Chromosome 9"/>
</dbReference>
<evidence type="ECO:0000313" key="16">
    <source>
        <dbReference type="Ensembl" id="ENSCINP00000024052.2"/>
    </source>
</evidence>
<keyword evidence="7" id="KW-0735">Signal-anchor</keyword>
<dbReference type="EMBL" id="EAAA01002951">
    <property type="status" value="NOT_ANNOTATED_CDS"/>
    <property type="molecule type" value="Genomic_DNA"/>
</dbReference>
<reference evidence="17" key="1">
    <citation type="journal article" date="2002" name="Science">
        <title>The draft genome of Ciona intestinalis: insights into chordate and vertebrate origins.</title>
        <authorList>
            <person name="Dehal P."/>
            <person name="Satou Y."/>
            <person name="Campbell R.K."/>
            <person name="Chapman J."/>
            <person name="Degnan B."/>
            <person name="De Tomaso A."/>
            <person name="Davidson B."/>
            <person name="Di Gregorio A."/>
            <person name="Gelpke M."/>
            <person name="Goodstein D.M."/>
            <person name="Harafuji N."/>
            <person name="Hastings K.E."/>
            <person name="Ho I."/>
            <person name="Hotta K."/>
            <person name="Huang W."/>
            <person name="Kawashima T."/>
            <person name="Lemaire P."/>
            <person name="Martinez D."/>
            <person name="Meinertzhagen I.A."/>
            <person name="Necula S."/>
            <person name="Nonaka M."/>
            <person name="Putnam N."/>
            <person name="Rash S."/>
            <person name="Saiga H."/>
            <person name="Satake M."/>
            <person name="Terry A."/>
            <person name="Yamada L."/>
            <person name="Wang H.G."/>
            <person name="Awazu S."/>
            <person name="Azumi K."/>
            <person name="Boore J."/>
            <person name="Branno M."/>
            <person name="Chin-Bow S."/>
            <person name="DeSantis R."/>
            <person name="Doyle S."/>
            <person name="Francino P."/>
            <person name="Keys D.N."/>
            <person name="Haga S."/>
            <person name="Hayashi H."/>
            <person name="Hino K."/>
            <person name="Imai K.S."/>
            <person name="Inaba K."/>
            <person name="Kano S."/>
            <person name="Kobayashi K."/>
            <person name="Kobayashi M."/>
            <person name="Lee B.I."/>
            <person name="Makabe K.W."/>
            <person name="Manohar C."/>
            <person name="Matassi G."/>
            <person name="Medina M."/>
            <person name="Mochizuki Y."/>
            <person name="Mount S."/>
            <person name="Morishita T."/>
            <person name="Miura S."/>
            <person name="Nakayama A."/>
            <person name="Nishizaka S."/>
            <person name="Nomoto H."/>
            <person name="Ohta F."/>
            <person name="Oishi K."/>
            <person name="Rigoutsos I."/>
            <person name="Sano M."/>
            <person name="Sasaki A."/>
            <person name="Sasakura Y."/>
            <person name="Shoguchi E."/>
            <person name="Shin-i T."/>
            <person name="Spagnuolo A."/>
            <person name="Stainier D."/>
            <person name="Suzuki M.M."/>
            <person name="Tassy O."/>
            <person name="Takatori N."/>
            <person name="Tokuoka M."/>
            <person name="Yagi K."/>
            <person name="Yoshizaki F."/>
            <person name="Wada S."/>
            <person name="Zhang C."/>
            <person name="Hyatt P.D."/>
            <person name="Larimer F."/>
            <person name="Detter C."/>
            <person name="Doggett N."/>
            <person name="Glavina T."/>
            <person name="Hawkins T."/>
            <person name="Richardson P."/>
            <person name="Lucas S."/>
            <person name="Kohara Y."/>
            <person name="Levine M."/>
            <person name="Satoh N."/>
            <person name="Rokhsar D.S."/>
        </authorList>
    </citation>
    <scope>NUCLEOTIDE SEQUENCE [LARGE SCALE GENOMIC DNA]</scope>
</reference>
<accession>F6UH52</accession>
<keyword evidence="4 13" id="KW-0328">Glycosyltransferase</keyword>
<dbReference type="AlphaFoldDB" id="F6UH52"/>
<keyword evidence="17" id="KW-1185">Reference proteome</keyword>
<dbReference type="GO" id="GO:0046922">
    <property type="term" value="F:peptide-O-fucosyltransferase activity"/>
    <property type="evidence" value="ECO:0007669"/>
    <property type="project" value="UniProtKB-EC"/>
</dbReference>
<dbReference type="FunFam" id="3.40.50.11660:FF:000002">
    <property type="entry name" value="Alpha-(1,3)-fucosyltransferase"/>
    <property type="match status" value="1"/>
</dbReference>
<dbReference type="EC" id="2.4.1.-" evidence="13"/>
<evidence type="ECO:0000256" key="2">
    <source>
        <dbReference type="ARBA" id="ARBA00004922"/>
    </source>
</evidence>
<dbReference type="GeneTree" id="ENSGT00940000159014"/>
<evidence type="ECO:0000256" key="11">
    <source>
        <dbReference type="ARBA" id="ARBA00047273"/>
    </source>
</evidence>
<dbReference type="Pfam" id="PF17039">
    <property type="entry name" value="Glyco_tran_10_N"/>
    <property type="match status" value="1"/>
</dbReference>
<evidence type="ECO:0000259" key="14">
    <source>
        <dbReference type="Pfam" id="PF00852"/>
    </source>
</evidence>
<evidence type="ECO:0000256" key="12">
    <source>
        <dbReference type="ARBA" id="ARBA00048647"/>
    </source>
</evidence>
<keyword evidence="8 13" id="KW-1133">Transmembrane helix</keyword>
<dbReference type="GO" id="GO:0032580">
    <property type="term" value="C:Golgi cisterna membrane"/>
    <property type="evidence" value="ECO:0007669"/>
    <property type="project" value="UniProtKB-SubCell"/>
</dbReference>
<evidence type="ECO:0000256" key="13">
    <source>
        <dbReference type="RuleBase" id="RU003832"/>
    </source>
</evidence>
<evidence type="ECO:0000256" key="6">
    <source>
        <dbReference type="ARBA" id="ARBA00022692"/>
    </source>
</evidence>
<proteinExistence type="inferred from homology"/>
<keyword evidence="9 13" id="KW-0472">Membrane</keyword>
<dbReference type="HOGENOM" id="CLU_032075_2_0_1"/>
<evidence type="ECO:0000313" key="17">
    <source>
        <dbReference type="Proteomes" id="UP000008144"/>
    </source>
</evidence>
<evidence type="ECO:0000256" key="10">
    <source>
        <dbReference type="ARBA" id="ARBA00023180"/>
    </source>
</evidence>
<dbReference type="InterPro" id="IPR001503">
    <property type="entry name" value="Glyco_trans_10"/>
</dbReference>
<evidence type="ECO:0000256" key="8">
    <source>
        <dbReference type="ARBA" id="ARBA00022989"/>
    </source>
</evidence>
<evidence type="ECO:0000256" key="5">
    <source>
        <dbReference type="ARBA" id="ARBA00022679"/>
    </source>
</evidence>
<comment type="pathway">
    <text evidence="2">Protein modification; protein glycosylation.</text>
</comment>
<feature type="transmembrane region" description="Helical" evidence="13">
    <location>
        <begin position="12"/>
        <end position="32"/>
    </location>
</feature>
<keyword evidence="5 13" id="KW-0808">Transferase</keyword>
<name>F6UH52_CIOIN</name>
<dbReference type="Ensembl" id="ENSCINT00000024298.2">
    <property type="protein sequence ID" value="ENSCINP00000024052.2"/>
    <property type="gene ID" value="ENSCING00000006852.3"/>
</dbReference>
<dbReference type="GO" id="GO:0046920">
    <property type="term" value="F:alpha-(1-&gt;3)-fucosyltransferase activity"/>
    <property type="evidence" value="ECO:0000318"/>
    <property type="project" value="GO_Central"/>
</dbReference>
<keyword evidence="13" id="KW-0333">Golgi apparatus</keyword>
<keyword evidence="6 13" id="KW-0812">Transmembrane</keyword>
<reference evidence="16" key="2">
    <citation type="journal article" date="2008" name="Genome Biol.">
        <title>Improved genome assembly and evidence-based global gene model set for the chordate Ciona intestinalis: new insight into intron and operon populations.</title>
        <authorList>
            <person name="Satou Y."/>
            <person name="Mineta K."/>
            <person name="Ogasawara M."/>
            <person name="Sasakura Y."/>
            <person name="Shoguchi E."/>
            <person name="Ueno K."/>
            <person name="Yamada L."/>
            <person name="Matsumoto J."/>
            <person name="Wasserscheid J."/>
            <person name="Dewar K."/>
            <person name="Wiley G.B."/>
            <person name="Macmil S.L."/>
            <person name="Roe B.A."/>
            <person name="Zeller R.W."/>
            <person name="Hastings K.E."/>
            <person name="Lemaire P."/>
            <person name="Lindquist E."/>
            <person name="Endo T."/>
            <person name="Hotta K."/>
            <person name="Inaba K."/>
        </authorList>
    </citation>
    <scope>NUCLEOTIDE SEQUENCE [LARGE SCALE GENOMIC DNA]</scope>
    <source>
        <strain evidence="16">wild type</strain>
    </source>
</reference>
<feature type="domain" description="Fucosyltransferase N-terminal" evidence="15">
    <location>
        <begin position="76"/>
        <end position="183"/>
    </location>
</feature>
<reference evidence="16" key="4">
    <citation type="submission" date="2025-09" db="UniProtKB">
        <authorList>
            <consortium name="Ensembl"/>
        </authorList>
    </citation>
    <scope>IDENTIFICATION</scope>
</reference>
<dbReference type="PANTHER" id="PTHR11929:SF145">
    <property type="entry name" value="ALPHA-(1,3)-FUCOSYLTRANSFERASE FUT-1"/>
    <property type="match status" value="1"/>
</dbReference>
<feature type="domain" description="Fucosyltransferase C-terminal" evidence="14">
    <location>
        <begin position="213"/>
        <end position="396"/>
    </location>
</feature>
<organism evidence="16 17">
    <name type="scientific">Ciona intestinalis</name>
    <name type="common">Transparent sea squirt</name>
    <name type="synonym">Ascidia intestinalis</name>
    <dbReference type="NCBI Taxonomy" id="7719"/>
    <lineage>
        <taxon>Eukaryota</taxon>
        <taxon>Metazoa</taxon>
        <taxon>Chordata</taxon>
        <taxon>Tunicata</taxon>
        <taxon>Ascidiacea</taxon>
        <taxon>Phlebobranchia</taxon>
        <taxon>Cionidae</taxon>
        <taxon>Ciona</taxon>
    </lineage>
</organism>
<dbReference type="PANTHER" id="PTHR11929">
    <property type="entry name" value="ALPHA- 1,3 -FUCOSYLTRANSFERASE"/>
    <property type="match status" value="1"/>
</dbReference>
<dbReference type="Gene3D" id="3.40.50.11660">
    <property type="entry name" value="Glycosyl transferase family 10, C-terminal domain"/>
    <property type="match status" value="1"/>
</dbReference>
<dbReference type="Pfam" id="PF00852">
    <property type="entry name" value="Glyco_transf_10"/>
    <property type="match status" value="1"/>
</dbReference>
<keyword evidence="10" id="KW-0325">Glycoprotein</keyword>
<evidence type="ECO:0000259" key="15">
    <source>
        <dbReference type="Pfam" id="PF17039"/>
    </source>
</evidence>
<comment type="catalytic activity">
    <reaction evidence="11">
        <text>L-threonyl-[protein] + GDP-beta-L-fucose = 3-O-(alpha-L-fucosyl)-L-threonyl-[protein] + GDP + H(+)</text>
        <dbReference type="Rhea" id="RHEA:70491"/>
        <dbReference type="Rhea" id="RHEA-COMP:11060"/>
        <dbReference type="Rhea" id="RHEA-COMP:17915"/>
        <dbReference type="ChEBI" id="CHEBI:15378"/>
        <dbReference type="ChEBI" id="CHEBI:30013"/>
        <dbReference type="ChEBI" id="CHEBI:57273"/>
        <dbReference type="ChEBI" id="CHEBI:58189"/>
        <dbReference type="ChEBI" id="CHEBI:189631"/>
        <dbReference type="EC" id="2.4.1.221"/>
    </reaction>
    <physiologicalReaction direction="left-to-right" evidence="11">
        <dbReference type="Rhea" id="RHEA:70492"/>
    </physiologicalReaction>
</comment>
<protein>
    <recommendedName>
        <fullName evidence="13">Fucosyltransferase</fullName>
        <ecNumber evidence="13">2.4.1.-</ecNumber>
    </recommendedName>
</protein>
<dbReference type="InterPro" id="IPR031481">
    <property type="entry name" value="Glyco_tran_10_N"/>
</dbReference>
<dbReference type="OMA" id="TMSYKRT"/>
<comment type="similarity">
    <text evidence="3 13">Belongs to the glycosyltransferase 10 family.</text>
</comment>
<dbReference type="UniPathway" id="UPA00378"/>
<dbReference type="GO" id="GO:0005789">
    <property type="term" value="C:endoplasmic reticulum membrane"/>
    <property type="evidence" value="ECO:0007669"/>
    <property type="project" value="UniProtKB-SubCell"/>
</dbReference>
<evidence type="ECO:0000256" key="9">
    <source>
        <dbReference type="ARBA" id="ARBA00023136"/>
    </source>
</evidence>
<dbReference type="SUPFAM" id="SSF53756">
    <property type="entry name" value="UDP-Glycosyltransferase/glycogen phosphorylase"/>
    <property type="match status" value="1"/>
</dbReference>
<comment type="catalytic activity">
    <reaction evidence="12">
        <text>L-seryl-[protein] + GDP-beta-L-fucose = 3-O-(alpha-L-fucosyl)-L-seryl-[protein] + GDP + H(+)</text>
        <dbReference type="Rhea" id="RHEA:63644"/>
        <dbReference type="Rhea" id="RHEA-COMP:9863"/>
        <dbReference type="Rhea" id="RHEA-COMP:17914"/>
        <dbReference type="ChEBI" id="CHEBI:15378"/>
        <dbReference type="ChEBI" id="CHEBI:29999"/>
        <dbReference type="ChEBI" id="CHEBI:57273"/>
        <dbReference type="ChEBI" id="CHEBI:58189"/>
        <dbReference type="ChEBI" id="CHEBI:189632"/>
        <dbReference type="EC" id="2.4.1.221"/>
    </reaction>
    <physiologicalReaction direction="left-to-right" evidence="12">
        <dbReference type="Rhea" id="RHEA:63645"/>
    </physiologicalReaction>
</comment>
<reference evidence="16" key="3">
    <citation type="submission" date="2025-08" db="UniProtKB">
        <authorList>
            <consortium name="Ensembl"/>
        </authorList>
    </citation>
    <scope>IDENTIFICATION</scope>
</reference>
<dbReference type="InParanoid" id="F6UH52"/>
<evidence type="ECO:0000256" key="7">
    <source>
        <dbReference type="ARBA" id="ARBA00022968"/>
    </source>
</evidence>
<sequence>MTTHTKRVTTWSVQVLCAILCFVSLVYFYWTIDTHRKHVYSKLLYQIDKQQVMGINFKSNTTLFQASKIDIATIPRPIILMYYKPYDGFAFPKVLKTVAGHECETTFDRSKLDQSEAVVFYYSRVLINGGPDPKSRKRNQKYVYFDLEPTWALQGMNYSIGENGFFNWTMSYKRTSSIYFPYGSIDRIFGEGDQRQYYGDHVVRQLMKRKRNDVHATWVVSNCAGHAGPTLRKQYAESLEKHGLKLDKRGRCYGNFVPPRGTGAFQDFISKYRFYLSFESGYHCHDYITEKLWVNALASGAVPVVWGAPKADVEAVTPPKSFIHVDDFKNAKELAEYLNYLSANDTAYLEYLQWRKKTLQSATIRKDYDFYEMCNRLWSMREDDSIINTVPSINDWFLGEETPECLSPVEHGAEDII</sequence>
<evidence type="ECO:0000256" key="4">
    <source>
        <dbReference type="ARBA" id="ARBA00022676"/>
    </source>
</evidence>
<evidence type="ECO:0000256" key="1">
    <source>
        <dbReference type="ARBA" id="ARBA00004648"/>
    </source>
</evidence>
<dbReference type="InterPro" id="IPR055270">
    <property type="entry name" value="Glyco_tran_10_C"/>
</dbReference>
<comment type="subcellular location">
    <subcellularLocation>
        <location evidence="1">Endoplasmic reticulum membrane</location>
        <topology evidence="1">Single-pass type II membrane protein</topology>
    </subcellularLocation>
    <subcellularLocation>
        <location evidence="13">Golgi apparatus</location>
        <location evidence="13">Golgi stack membrane</location>
        <topology evidence="13">Single-pass type II membrane protein</topology>
    </subcellularLocation>
</comment>
<evidence type="ECO:0000256" key="3">
    <source>
        <dbReference type="ARBA" id="ARBA00008919"/>
    </source>
</evidence>
<dbReference type="InterPro" id="IPR038577">
    <property type="entry name" value="GT10-like_C_sf"/>
</dbReference>